<protein>
    <recommendedName>
        <fullName evidence="1">N-acetyltransferase domain-containing protein</fullName>
    </recommendedName>
</protein>
<dbReference type="InterPro" id="IPR000182">
    <property type="entry name" value="GNAT_dom"/>
</dbReference>
<organism evidence="2 3">
    <name type="scientific">Candidatus Phycosocius bacilliformis</name>
    <dbReference type="NCBI Taxonomy" id="1445552"/>
    <lineage>
        <taxon>Bacteria</taxon>
        <taxon>Pseudomonadati</taxon>
        <taxon>Pseudomonadota</taxon>
        <taxon>Alphaproteobacteria</taxon>
        <taxon>Caulobacterales</taxon>
        <taxon>Caulobacterales incertae sedis</taxon>
        <taxon>Candidatus Phycosocius</taxon>
    </lineage>
</organism>
<keyword evidence="3" id="KW-1185">Reference proteome</keyword>
<dbReference type="OrthoDB" id="7992078at2"/>
<dbReference type="Proteomes" id="UP000245086">
    <property type="component" value="Unassembled WGS sequence"/>
</dbReference>
<dbReference type="CDD" id="cd04301">
    <property type="entry name" value="NAT_SF"/>
    <property type="match status" value="1"/>
</dbReference>
<dbReference type="GO" id="GO:0016747">
    <property type="term" value="F:acyltransferase activity, transferring groups other than amino-acyl groups"/>
    <property type="evidence" value="ECO:0007669"/>
    <property type="project" value="InterPro"/>
</dbReference>
<name>A0A2P2EBN4_9PROT</name>
<evidence type="ECO:0000259" key="1">
    <source>
        <dbReference type="PROSITE" id="PS51186"/>
    </source>
</evidence>
<evidence type="ECO:0000313" key="2">
    <source>
        <dbReference type="EMBL" id="GBF58454.1"/>
    </source>
</evidence>
<evidence type="ECO:0000313" key="3">
    <source>
        <dbReference type="Proteomes" id="UP000245086"/>
    </source>
</evidence>
<comment type="caution">
    <text evidence="2">The sequence shown here is derived from an EMBL/GenBank/DDBJ whole genome shotgun (WGS) entry which is preliminary data.</text>
</comment>
<reference evidence="2 3" key="1">
    <citation type="journal article" date="2018" name="Genome Announc.">
        <title>Draft Genome Sequence of "Candidatus Phycosocius bacilliformis," an Alphaproteobacterial Ectosymbiont of the Hydrocarbon-Producing Green Alga Botryococcus braunii.</title>
        <authorList>
            <person name="Tanabe Y."/>
            <person name="Yamaguchi H."/>
            <person name="Watanabe M.M."/>
        </authorList>
    </citation>
    <scope>NUCLEOTIDE SEQUENCE [LARGE SCALE GENOMIC DNA]</scope>
    <source>
        <strain evidence="2 3">BOTRYCO-2</strain>
    </source>
</reference>
<dbReference type="AlphaFoldDB" id="A0A2P2EBN4"/>
<gene>
    <name evidence="2" type="ORF">PbB2_02138</name>
</gene>
<dbReference type="Pfam" id="PF00583">
    <property type="entry name" value="Acetyltransf_1"/>
    <property type="match status" value="1"/>
</dbReference>
<dbReference type="Gene3D" id="3.40.630.30">
    <property type="match status" value="1"/>
</dbReference>
<sequence>MDHQPVFSLADTDIWVATDADRSDLAAFCRDNPEYDVFLTGEVPDETEWVEDFLTDLPPASFNWTHTHKLIARRRQDPAKIAAIIDVTEDMIDTGVGHIGLFQVATSLQGTGLAHLLYQGLEAWLARRGMDVLRLGVLEGNPRGMAFWTRHGFLKTRQRQGTAPTGKTHLSHVMYKPLTPLTLDAYRLRVPRDDPSSS</sequence>
<dbReference type="InterPro" id="IPR016181">
    <property type="entry name" value="Acyl_CoA_acyltransferase"/>
</dbReference>
<accession>A0A2P2EBN4</accession>
<dbReference type="RefSeq" id="WP_108985312.1">
    <property type="nucleotide sequence ID" value="NZ_BFBR01000006.1"/>
</dbReference>
<feature type="domain" description="N-acetyltransferase" evidence="1">
    <location>
        <begin position="12"/>
        <end position="179"/>
    </location>
</feature>
<dbReference type="SUPFAM" id="SSF55729">
    <property type="entry name" value="Acyl-CoA N-acyltransferases (Nat)"/>
    <property type="match status" value="1"/>
</dbReference>
<dbReference type="EMBL" id="BFBR01000006">
    <property type="protein sequence ID" value="GBF58454.1"/>
    <property type="molecule type" value="Genomic_DNA"/>
</dbReference>
<proteinExistence type="predicted"/>
<dbReference type="PROSITE" id="PS51186">
    <property type="entry name" value="GNAT"/>
    <property type="match status" value="1"/>
</dbReference>